<dbReference type="InterPro" id="IPR011991">
    <property type="entry name" value="ArsR-like_HTH"/>
</dbReference>
<comment type="caution">
    <text evidence="3">The sequence shown here is derived from an EMBL/GenBank/DDBJ whole genome shotgun (WGS) entry which is preliminary data.</text>
</comment>
<dbReference type="PANTHER" id="PTHR33164">
    <property type="entry name" value="TRANSCRIPTIONAL REGULATOR, MARR FAMILY"/>
    <property type="match status" value="1"/>
</dbReference>
<dbReference type="InterPro" id="IPR039422">
    <property type="entry name" value="MarR/SlyA-like"/>
</dbReference>
<evidence type="ECO:0000313" key="4">
    <source>
        <dbReference type="Proteomes" id="UP001499841"/>
    </source>
</evidence>
<dbReference type="Gene3D" id="1.10.10.10">
    <property type="entry name" value="Winged helix-like DNA-binding domain superfamily/Winged helix DNA-binding domain"/>
    <property type="match status" value="1"/>
</dbReference>
<dbReference type="RefSeq" id="WP_345038039.1">
    <property type="nucleotide sequence ID" value="NZ_BAABBA010000003.1"/>
</dbReference>
<protein>
    <recommendedName>
        <fullName evidence="2">HTH marR-type domain-containing protein</fullName>
    </recommendedName>
</protein>
<dbReference type="SUPFAM" id="SSF46785">
    <property type="entry name" value="Winged helix' DNA-binding domain"/>
    <property type="match status" value="1"/>
</dbReference>
<gene>
    <name evidence="3" type="ORF">GCM10022262_08440</name>
</gene>
<dbReference type="Pfam" id="PF01047">
    <property type="entry name" value="MarR"/>
    <property type="match status" value="1"/>
</dbReference>
<dbReference type="CDD" id="cd00090">
    <property type="entry name" value="HTH_ARSR"/>
    <property type="match status" value="1"/>
</dbReference>
<name>A0ABP8ERB3_9MICO</name>
<dbReference type="Proteomes" id="UP001499841">
    <property type="component" value="Unassembled WGS sequence"/>
</dbReference>
<dbReference type="PANTHER" id="PTHR33164:SF57">
    <property type="entry name" value="MARR-FAMILY TRANSCRIPTIONAL REGULATOR"/>
    <property type="match status" value="1"/>
</dbReference>
<dbReference type="InterPro" id="IPR036390">
    <property type="entry name" value="WH_DNA-bd_sf"/>
</dbReference>
<dbReference type="SMART" id="SM00347">
    <property type="entry name" value="HTH_MARR"/>
    <property type="match status" value="1"/>
</dbReference>
<proteinExistence type="predicted"/>
<dbReference type="PROSITE" id="PS50995">
    <property type="entry name" value="HTH_MARR_2"/>
    <property type="match status" value="1"/>
</dbReference>
<dbReference type="InterPro" id="IPR036388">
    <property type="entry name" value="WH-like_DNA-bd_sf"/>
</dbReference>
<keyword evidence="4" id="KW-1185">Reference proteome</keyword>
<dbReference type="PRINTS" id="PR00598">
    <property type="entry name" value="HTHMARR"/>
</dbReference>
<reference evidence="4" key="1">
    <citation type="journal article" date="2019" name="Int. J. Syst. Evol. Microbiol.">
        <title>The Global Catalogue of Microorganisms (GCM) 10K type strain sequencing project: providing services to taxonomists for standard genome sequencing and annotation.</title>
        <authorList>
            <consortium name="The Broad Institute Genomics Platform"/>
            <consortium name="The Broad Institute Genome Sequencing Center for Infectious Disease"/>
            <person name="Wu L."/>
            <person name="Ma J."/>
        </authorList>
    </citation>
    <scope>NUCLEOTIDE SEQUENCE [LARGE SCALE GENOMIC DNA]</scope>
    <source>
        <strain evidence="4">JCM 17459</strain>
    </source>
</reference>
<evidence type="ECO:0000259" key="2">
    <source>
        <dbReference type="PROSITE" id="PS50995"/>
    </source>
</evidence>
<dbReference type="EMBL" id="BAABBA010000003">
    <property type="protein sequence ID" value="GAA4286485.1"/>
    <property type="molecule type" value="Genomic_DNA"/>
</dbReference>
<feature type="domain" description="HTH marR-type" evidence="2">
    <location>
        <begin position="20"/>
        <end position="161"/>
    </location>
</feature>
<organism evidence="3 4">
    <name type="scientific">Georgenia daeguensis</name>
    <dbReference type="NCBI Taxonomy" id="908355"/>
    <lineage>
        <taxon>Bacteria</taxon>
        <taxon>Bacillati</taxon>
        <taxon>Actinomycetota</taxon>
        <taxon>Actinomycetes</taxon>
        <taxon>Micrococcales</taxon>
        <taxon>Bogoriellaceae</taxon>
        <taxon>Georgenia</taxon>
    </lineage>
</organism>
<feature type="region of interest" description="Disordered" evidence="1">
    <location>
        <begin position="166"/>
        <end position="205"/>
    </location>
</feature>
<dbReference type="InterPro" id="IPR000835">
    <property type="entry name" value="HTH_MarR-typ"/>
</dbReference>
<sequence>MVNDTGRDDGSTGLDDGAEAADVGAGLQRAFWLLLRWGSRASVRAQFLSGELGRSLTPTDVWIVEVLAERGPMRLTALAAWQGVDKSTVTPQVRRLERAGLVVRTADPQDGRAVLLSLSEEGLGVRDRFRRAGAAVLEDRLASWSEEDRRVLAELLGRFVEGLDVDRSAGGSAPTGSTAPSAASAPSPGPSAPAGPSTAAGALQR</sequence>
<feature type="compositionally biased region" description="Low complexity" evidence="1">
    <location>
        <begin position="168"/>
        <end position="186"/>
    </location>
</feature>
<evidence type="ECO:0000256" key="1">
    <source>
        <dbReference type="SAM" id="MobiDB-lite"/>
    </source>
</evidence>
<feature type="compositionally biased region" description="Low complexity" evidence="1">
    <location>
        <begin position="194"/>
        <end position="205"/>
    </location>
</feature>
<accession>A0ABP8ERB3</accession>
<evidence type="ECO:0000313" key="3">
    <source>
        <dbReference type="EMBL" id="GAA4286485.1"/>
    </source>
</evidence>